<dbReference type="Proteomes" id="UP000035199">
    <property type="component" value="Chromosome"/>
</dbReference>
<comment type="similarity">
    <text evidence="2">Belongs to the MTB12 family.</text>
</comment>
<feature type="signal peptide" evidence="4">
    <location>
        <begin position="1"/>
        <end position="20"/>
    </location>
</feature>
<reference evidence="6 7" key="1">
    <citation type="journal article" date="2015" name="Genome Announc.">
        <title>Complete Genome Sequence of the Type Strain Corynebacterium mustelae DSM 45274, Isolated from Various Tissues of a Male Ferret with Lethal Sepsis.</title>
        <authorList>
            <person name="Ruckert C."/>
            <person name="Eimer J."/>
            <person name="Winkler A."/>
            <person name="Tauch A."/>
        </authorList>
    </citation>
    <scope>NUCLEOTIDE SEQUENCE [LARGE SCALE GENOMIC DNA]</scope>
    <source>
        <strain evidence="6 7">DSM 45274</strain>
    </source>
</reference>
<evidence type="ECO:0000256" key="4">
    <source>
        <dbReference type="SAM" id="SignalP"/>
    </source>
</evidence>
<organism evidence="6 7">
    <name type="scientific">Corynebacterium mustelae</name>
    <dbReference type="NCBI Taxonomy" id="571915"/>
    <lineage>
        <taxon>Bacteria</taxon>
        <taxon>Bacillati</taxon>
        <taxon>Actinomycetota</taxon>
        <taxon>Actinomycetes</taxon>
        <taxon>Mycobacteriales</taxon>
        <taxon>Corynebacteriaceae</taxon>
        <taxon>Corynebacterium</taxon>
    </lineage>
</organism>
<sequence>MKVSKLFVATVSAVTVWGLAACSSDESATSGAGSSSVESTASATAPLALPTAEELNAILALASDPNAPIEQRTQTVQNGEAAPELFETMARSKQESGADFQVVQPILPGYTPDSVLATVNFTLPDREAQPAENVEFVFENGVWKLSQSWACTLITNTVEPEQVPPMCHANAGVPEEAPAEPPAGEPVPPVDVPPVDAPPAEQPPAN</sequence>
<feature type="compositionally biased region" description="Pro residues" evidence="3">
    <location>
        <begin position="179"/>
        <end position="206"/>
    </location>
</feature>
<dbReference type="AlphaFoldDB" id="A0A0G3GZ30"/>
<gene>
    <name evidence="6" type="ORF">CMUST_10540</name>
</gene>
<proteinExistence type="inferred from homology"/>
<protein>
    <recommendedName>
        <fullName evidence="5">Low molecular weight antigen MTB12-like C-terminal domain-containing protein</fullName>
    </recommendedName>
</protein>
<accession>A0A0G3GZ30</accession>
<feature type="chain" id="PRO_5002554491" description="Low molecular weight antigen MTB12-like C-terminal domain-containing protein" evidence="4">
    <location>
        <begin position="21"/>
        <end position="206"/>
    </location>
</feature>
<evidence type="ECO:0000313" key="6">
    <source>
        <dbReference type="EMBL" id="AKK06424.1"/>
    </source>
</evidence>
<evidence type="ECO:0000256" key="3">
    <source>
        <dbReference type="SAM" id="MobiDB-lite"/>
    </source>
</evidence>
<evidence type="ECO:0000259" key="5">
    <source>
        <dbReference type="Pfam" id="PF26580"/>
    </source>
</evidence>
<dbReference type="Pfam" id="PF26580">
    <property type="entry name" value="Mtb12_C"/>
    <property type="match status" value="1"/>
</dbReference>
<evidence type="ECO:0000256" key="2">
    <source>
        <dbReference type="ARBA" id="ARBA00093774"/>
    </source>
</evidence>
<evidence type="ECO:0000313" key="7">
    <source>
        <dbReference type="Proteomes" id="UP000035199"/>
    </source>
</evidence>
<feature type="domain" description="Low molecular weight antigen MTB12-like C-terminal" evidence="5">
    <location>
        <begin position="48"/>
        <end position="160"/>
    </location>
</feature>
<name>A0A0G3GZ30_9CORY</name>
<dbReference type="KEGG" id="cmv:CMUST_10540"/>
<reference evidence="7" key="2">
    <citation type="submission" date="2015-05" db="EMBL/GenBank/DDBJ databases">
        <title>Complete genome sequence of Corynebacterium mustelae DSM 45274, isolated from various tissues of a male ferret with lethal sepsis.</title>
        <authorList>
            <person name="Ruckert C."/>
            <person name="Albersmeier A."/>
            <person name="Winkler A."/>
            <person name="Tauch A."/>
        </authorList>
    </citation>
    <scope>NUCLEOTIDE SEQUENCE [LARGE SCALE GENOMIC DNA]</scope>
    <source>
        <strain evidence="7">DSM 45274</strain>
    </source>
</reference>
<dbReference type="PROSITE" id="PS51257">
    <property type="entry name" value="PROKAR_LIPOPROTEIN"/>
    <property type="match status" value="1"/>
</dbReference>
<keyword evidence="7" id="KW-1185">Reference proteome</keyword>
<dbReference type="EMBL" id="CP011542">
    <property type="protein sequence ID" value="AKK06424.1"/>
    <property type="molecule type" value="Genomic_DNA"/>
</dbReference>
<dbReference type="OrthoDB" id="4567960at2"/>
<keyword evidence="1 4" id="KW-0732">Signal</keyword>
<evidence type="ECO:0000256" key="1">
    <source>
        <dbReference type="ARBA" id="ARBA00022729"/>
    </source>
</evidence>
<dbReference type="RefSeq" id="WP_047263567.1">
    <property type="nucleotide sequence ID" value="NZ_CP011542.1"/>
</dbReference>
<dbReference type="InterPro" id="IPR058644">
    <property type="entry name" value="Mtb12-like_C"/>
</dbReference>
<dbReference type="PATRIC" id="fig|571915.4.peg.2242"/>
<feature type="region of interest" description="Disordered" evidence="3">
    <location>
        <begin position="165"/>
        <end position="206"/>
    </location>
</feature>